<evidence type="ECO:0000313" key="4">
    <source>
        <dbReference type="Proteomes" id="UP001591681"/>
    </source>
</evidence>
<feature type="region of interest" description="Disordered" evidence="1">
    <location>
        <begin position="172"/>
        <end position="204"/>
    </location>
</feature>
<feature type="domain" description="Reverse transcriptase/retrotransposon-derived protein RNase H-like" evidence="2">
    <location>
        <begin position="19"/>
        <end position="93"/>
    </location>
</feature>
<organism evidence="3 4">
    <name type="scientific">Coilia grayii</name>
    <name type="common">Gray's grenadier anchovy</name>
    <dbReference type="NCBI Taxonomy" id="363190"/>
    <lineage>
        <taxon>Eukaryota</taxon>
        <taxon>Metazoa</taxon>
        <taxon>Chordata</taxon>
        <taxon>Craniata</taxon>
        <taxon>Vertebrata</taxon>
        <taxon>Euteleostomi</taxon>
        <taxon>Actinopterygii</taxon>
        <taxon>Neopterygii</taxon>
        <taxon>Teleostei</taxon>
        <taxon>Clupei</taxon>
        <taxon>Clupeiformes</taxon>
        <taxon>Clupeoidei</taxon>
        <taxon>Engraulidae</taxon>
        <taxon>Coilinae</taxon>
        <taxon>Coilia</taxon>
    </lineage>
</organism>
<name>A0ABD1JQX3_9TELE</name>
<dbReference type="Pfam" id="PF17919">
    <property type="entry name" value="RT_RNaseH_2"/>
    <property type="match status" value="1"/>
</dbReference>
<evidence type="ECO:0000256" key="1">
    <source>
        <dbReference type="SAM" id="MobiDB-lite"/>
    </source>
</evidence>
<comment type="caution">
    <text evidence="3">The sequence shown here is derived from an EMBL/GenBank/DDBJ whole genome shotgun (WGS) entry which is preliminary data.</text>
</comment>
<dbReference type="PANTHER" id="PTHR33064">
    <property type="entry name" value="POL PROTEIN"/>
    <property type="match status" value="1"/>
</dbReference>
<feature type="compositionally biased region" description="Pro residues" evidence="1">
    <location>
        <begin position="183"/>
        <end position="194"/>
    </location>
</feature>
<dbReference type="InterPro" id="IPR051320">
    <property type="entry name" value="Viral_Replic_Matur_Polypro"/>
</dbReference>
<proteinExistence type="predicted"/>
<dbReference type="SUPFAM" id="SSF56672">
    <property type="entry name" value="DNA/RNA polymerases"/>
    <property type="match status" value="1"/>
</dbReference>
<dbReference type="InterPro" id="IPR043502">
    <property type="entry name" value="DNA/RNA_pol_sf"/>
</dbReference>
<dbReference type="AlphaFoldDB" id="A0ABD1JQX3"/>
<evidence type="ECO:0000259" key="2">
    <source>
        <dbReference type="Pfam" id="PF17919"/>
    </source>
</evidence>
<dbReference type="Gene3D" id="3.10.20.370">
    <property type="match status" value="1"/>
</dbReference>
<protein>
    <recommendedName>
        <fullName evidence="2">Reverse transcriptase/retrotransposon-derived protein RNase H-like domain-containing protein</fullName>
    </recommendedName>
</protein>
<dbReference type="EMBL" id="JBHFQA010000013">
    <property type="protein sequence ID" value="KAL2089239.1"/>
    <property type="molecule type" value="Genomic_DNA"/>
</dbReference>
<gene>
    <name evidence="3" type="ORF">ACEWY4_016138</name>
</gene>
<accession>A0ABD1JQX3</accession>
<keyword evidence="4" id="KW-1185">Reference proteome</keyword>
<dbReference type="InterPro" id="IPR041577">
    <property type="entry name" value="RT_RNaseH_2"/>
</dbReference>
<dbReference type="PANTHER" id="PTHR33064:SF37">
    <property type="entry name" value="RIBONUCLEASE H"/>
    <property type="match status" value="1"/>
</dbReference>
<dbReference type="Proteomes" id="UP001591681">
    <property type="component" value="Unassembled WGS sequence"/>
</dbReference>
<sequence length="204" mass="22221">MLVAPLTNLPCAKPKTLQWSPEADQALASLKVSFSFAPLLTLPEPTKPFIVEVDASPTGAGAVLSQKSGSPSRLHPCAFFSCKFSSTEQNYDTKHSFRVLTNHKNLAYLRRPRGSIPVRPGGHCFLPGLISPCLTGRGLRTWWPMLCPESKVAQILRSPSNPSYLLVSLSAPSSGPWTTGLPKPSPRKPAPPEIPDSWKLSIRR</sequence>
<reference evidence="3 4" key="1">
    <citation type="submission" date="2024-09" db="EMBL/GenBank/DDBJ databases">
        <title>A chromosome-level genome assembly of Gray's grenadier anchovy, Coilia grayii.</title>
        <authorList>
            <person name="Fu Z."/>
        </authorList>
    </citation>
    <scope>NUCLEOTIDE SEQUENCE [LARGE SCALE GENOMIC DNA]</scope>
    <source>
        <strain evidence="3">G4</strain>
        <tissue evidence="3">Muscle</tissue>
    </source>
</reference>
<evidence type="ECO:0000313" key="3">
    <source>
        <dbReference type="EMBL" id="KAL2089239.1"/>
    </source>
</evidence>